<dbReference type="PANTHER" id="PTHR22951:SF5">
    <property type="entry name" value="PHOSPHATIDYLINOSITOL-BINDING CLATHRIN ASSEMBLY PROTEIN LAP"/>
    <property type="match status" value="1"/>
</dbReference>
<protein>
    <recommendedName>
        <fullName evidence="10">ENTH domain-containing protein</fullName>
    </recommendedName>
</protein>
<organism evidence="11 12">
    <name type="scientific">Sphagnum troendelagicum</name>
    <dbReference type="NCBI Taxonomy" id="128251"/>
    <lineage>
        <taxon>Eukaryota</taxon>
        <taxon>Viridiplantae</taxon>
        <taxon>Streptophyta</taxon>
        <taxon>Embryophyta</taxon>
        <taxon>Bryophyta</taxon>
        <taxon>Sphagnophytina</taxon>
        <taxon>Sphagnopsida</taxon>
        <taxon>Sphagnales</taxon>
        <taxon>Sphagnaceae</taxon>
        <taxon>Sphagnum</taxon>
    </lineage>
</organism>
<proteinExistence type="predicted"/>
<dbReference type="SMART" id="SM00273">
    <property type="entry name" value="ENTH"/>
    <property type="match status" value="1"/>
</dbReference>
<dbReference type="InterPro" id="IPR014712">
    <property type="entry name" value="ANTH_dom_sf"/>
</dbReference>
<evidence type="ECO:0000256" key="7">
    <source>
        <dbReference type="ARBA" id="ARBA00023176"/>
    </source>
</evidence>
<dbReference type="SUPFAM" id="SSF89009">
    <property type="entry name" value="GAT-like domain"/>
    <property type="match status" value="1"/>
</dbReference>
<evidence type="ECO:0000256" key="6">
    <source>
        <dbReference type="ARBA" id="ARBA00023136"/>
    </source>
</evidence>
<evidence type="ECO:0000256" key="9">
    <source>
        <dbReference type="SAM" id="MobiDB-lite"/>
    </source>
</evidence>
<name>A0ABP0UVT9_9BRYO</name>
<dbReference type="Pfam" id="PF07651">
    <property type="entry name" value="ANTH"/>
    <property type="match status" value="1"/>
</dbReference>
<sequence length="490" mass="54296">MADERIHAGTVNNNKLRRVMRLLKDQTAAGIAMGAGPLQVAVVRATSHEECLPEEKYVEEIIATGSMSRSKVAFCTRALLGRLSKTQDWAVALKSLIVIHRAILDGGFLFQDQLCFSSSKVGRNFLEYVWFADSDLNLSPSFDLELNSWVRRYARYLDERLICSRVVKSHFDSRWSSVPTSENVCYMATEQLLEELGFLQSLLEEGCHCEVGGYGTTTNSVIQGALILVVADSYKLQQEIGFRVREMLDRLDILQLPHALQLLEICKKAAVGGHQTHMLLKFLDHCRKLVSLLSDLPMPHSSGFVSESDVKKVEETVKMLSPSSSSPAQNTKSKQTTSSGPLLNVSISGQQSEPLQWTGSGYYKGSEGRGDLQRTSGQPFGQFQQEAGQEELLQSDAHLQEKVHLHLSIHSSPEFNLIDLTSEPEVPRVDEFPHDLISWVPSQAPSPQATFADWEQILVGSLKTMTTSHNYNTLTAVPSASVSQSSSVLL</sequence>
<keyword evidence="4" id="KW-0254">Endocytosis</keyword>
<evidence type="ECO:0000313" key="11">
    <source>
        <dbReference type="EMBL" id="CAK9231457.1"/>
    </source>
</evidence>
<dbReference type="InterPro" id="IPR045192">
    <property type="entry name" value="AP180-like"/>
</dbReference>
<accession>A0ABP0UVT9</accession>
<evidence type="ECO:0000256" key="5">
    <source>
        <dbReference type="ARBA" id="ARBA00023034"/>
    </source>
</evidence>
<dbReference type="InterPro" id="IPR048050">
    <property type="entry name" value="ANTH_N_plant"/>
</dbReference>
<dbReference type="Proteomes" id="UP001497512">
    <property type="component" value="Chromosome 7"/>
</dbReference>
<keyword evidence="8" id="KW-0968">Cytoplasmic vesicle</keyword>
<reference evidence="11" key="1">
    <citation type="submission" date="2024-02" db="EMBL/GenBank/DDBJ databases">
        <authorList>
            <consortium name="ELIXIR-Norway"/>
            <consortium name="Elixir Norway"/>
        </authorList>
    </citation>
    <scope>NUCLEOTIDE SEQUENCE</scope>
</reference>
<gene>
    <name evidence="11" type="ORF">CSSPTR1EN2_LOCUS20636</name>
</gene>
<dbReference type="Gene3D" id="1.25.40.90">
    <property type="match status" value="1"/>
</dbReference>
<feature type="compositionally biased region" description="Polar residues" evidence="9">
    <location>
        <begin position="321"/>
        <end position="359"/>
    </location>
</feature>
<evidence type="ECO:0000256" key="8">
    <source>
        <dbReference type="ARBA" id="ARBA00023329"/>
    </source>
</evidence>
<evidence type="ECO:0000256" key="2">
    <source>
        <dbReference type="ARBA" id="ARBA00004555"/>
    </source>
</evidence>
<evidence type="ECO:0000256" key="1">
    <source>
        <dbReference type="ARBA" id="ARBA00004132"/>
    </source>
</evidence>
<dbReference type="PANTHER" id="PTHR22951">
    <property type="entry name" value="CLATHRIN ASSEMBLY PROTEIN"/>
    <property type="match status" value="1"/>
</dbReference>
<dbReference type="InterPro" id="IPR008942">
    <property type="entry name" value="ENTH_VHS"/>
</dbReference>
<dbReference type="Gene3D" id="1.20.58.150">
    <property type="entry name" value="ANTH domain"/>
    <property type="match status" value="1"/>
</dbReference>
<evidence type="ECO:0000259" key="10">
    <source>
        <dbReference type="PROSITE" id="PS50942"/>
    </source>
</evidence>
<dbReference type="InterPro" id="IPR013809">
    <property type="entry name" value="ENTH"/>
</dbReference>
<keyword evidence="5" id="KW-0333">Golgi apparatus</keyword>
<dbReference type="SUPFAM" id="SSF48464">
    <property type="entry name" value="ENTH/VHS domain"/>
    <property type="match status" value="1"/>
</dbReference>
<feature type="domain" description="ENTH" evidence="10">
    <location>
        <begin position="30"/>
        <end position="171"/>
    </location>
</feature>
<dbReference type="InterPro" id="IPR011417">
    <property type="entry name" value="ANTH_dom"/>
</dbReference>
<dbReference type="CDD" id="cd16987">
    <property type="entry name" value="ANTH_N_AP180_plant"/>
    <property type="match status" value="1"/>
</dbReference>
<keyword evidence="7" id="KW-0168">Coated pit</keyword>
<keyword evidence="6" id="KW-0472">Membrane</keyword>
<evidence type="ECO:0000313" key="12">
    <source>
        <dbReference type="Proteomes" id="UP001497512"/>
    </source>
</evidence>
<feature type="region of interest" description="Disordered" evidence="9">
    <location>
        <begin position="315"/>
        <end position="379"/>
    </location>
</feature>
<keyword evidence="12" id="KW-1185">Reference proteome</keyword>
<dbReference type="PROSITE" id="PS50942">
    <property type="entry name" value="ENTH"/>
    <property type="match status" value="1"/>
</dbReference>
<dbReference type="EMBL" id="OZ019899">
    <property type="protein sequence ID" value="CAK9231457.1"/>
    <property type="molecule type" value="Genomic_DNA"/>
</dbReference>
<evidence type="ECO:0000256" key="4">
    <source>
        <dbReference type="ARBA" id="ARBA00022583"/>
    </source>
</evidence>
<evidence type="ECO:0000256" key="3">
    <source>
        <dbReference type="ARBA" id="ARBA00004600"/>
    </source>
</evidence>
<comment type="subcellular location">
    <subcellularLocation>
        <location evidence="1">Cytoplasmic vesicle</location>
        <location evidence="1">Clathrin-coated vesicle</location>
    </subcellularLocation>
    <subcellularLocation>
        <location evidence="2">Golgi apparatus</location>
    </subcellularLocation>
    <subcellularLocation>
        <location evidence="3">Membrane</location>
        <location evidence="3">Clathrin-coated pit</location>
    </subcellularLocation>
</comment>